<reference evidence="1 2" key="1">
    <citation type="submission" date="2024-09" db="EMBL/GenBank/DDBJ databases">
        <authorList>
            <person name="Sun Q."/>
            <person name="Mori K."/>
        </authorList>
    </citation>
    <scope>NUCLEOTIDE SEQUENCE [LARGE SCALE GENOMIC DNA]</scope>
    <source>
        <strain evidence="1 2">NCAIM B.02301</strain>
    </source>
</reference>
<sequence>MNKLMLLKSKHPKWIMMSHYRSQFIKSFAIWMEGECSWLSSNEWDLSPKIDHTSTLSILVAYHKKWKIQITVLQERSAKDLENVMTVIVKNQSDTKKTIKLIFHCKFIGESVSGISFVAPSEQSIMQHNEGQLTLVSSQFNRQQDSQLAVGKKEKIWNEQEGRLAIAPLCRDGRESMIVTNVELDSWQEIYGRIWEVSGYYESDVYAKHKKQKAYDQLKRAAERTL</sequence>
<gene>
    <name evidence="1" type="ORF">ACFFH4_03425</name>
</gene>
<organism evidence="1 2">
    <name type="scientific">Halalkalibacter alkalisediminis</name>
    <dbReference type="NCBI Taxonomy" id="935616"/>
    <lineage>
        <taxon>Bacteria</taxon>
        <taxon>Bacillati</taxon>
        <taxon>Bacillota</taxon>
        <taxon>Bacilli</taxon>
        <taxon>Bacillales</taxon>
        <taxon>Bacillaceae</taxon>
        <taxon>Halalkalibacter</taxon>
    </lineage>
</organism>
<dbReference type="Proteomes" id="UP001589833">
    <property type="component" value="Unassembled WGS sequence"/>
</dbReference>
<comment type="caution">
    <text evidence="1">The sequence shown here is derived from an EMBL/GenBank/DDBJ whole genome shotgun (WGS) entry which is preliminary data.</text>
</comment>
<keyword evidence="2" id="KW-1185">Reference proteome</keyword>
<dbReference type="RefSeq" id="WP_273841206.1">
    <property type="nucleotide sequence ID" value="NZ_JAQQWT010000003.1"/>
</dbReference>
<proteinExistence type="predicted"/>
<evidence type="ECO:0000313" key="1">
    <source>
        <dbReference type="EMBL" id="MFC0558098.1"/>
    </source>
</evidence>
<accession>A0ABV6ND68</accession>
<protein>
    <submittedName>
        <fullName evidence="1">Uncharacterized protein</fullName>
    </submittedName>
</protein>
<name>A0ABV6ND68_9BACI</name>
<evidence type="ECO:0000313" key="2">
    <source>
        <dbReference type="Proteomes" id="UP001589833"/>
    </source>
</evidence>
<dbReference type="EMBL" id="JBHLTR010000004">
    <property type="protein sequence ID" value="MFC0558098.1"/>
    <property type="molecule type" value="Genomic_DNA"/>
</dbReference>